<reference evidence="2" key="1">
    <citation type="journal article" date="2019" name="Int. J. Syst. Evol. Microbiol.">
        <title>The Global Catalogue of Microorganisms (GCM) 10K type strain sequencing project: providing services to taxonomists for standard genome sequencing and annotation.</title>
        <authorList>
            <consortium name="The Broad Institute Genomics Platform"/>
            <consortium name="The Broad Institute Genome Sequencing Center for Infectious Disease"/>
            <person name="Wu L."/>
            <person name="Ma J."/>
        </authorList>
    </citation>
    <scope>NUCLEOTIDE SEQUENCE [LARGE SCALE GENOMIC DNA]</scope>
    <source>
        <strain evidence="2">CGMCC 4.7382</strain>
    </source>
</reference>
<dbReference type="InterPro" id="IPR021145">
    <property type="entry name" value="Portal_protein_SPP1_Gp6-like"/>
</dbReference>
<evidence type="ECO:0000313" key="1">
    <source>
        <dbReference type="EMBL" id="MFC7330811.1"/>
    </source>
</evidence>
<sequence length="445" mass="49586">MTDLDTLNALLEKIDTQAPKLERLDRYYRGGQRLAAIGLALPPEMERLQTVINWPALAVDSLEERLDVEGFQLGGDTSADERLWDWWQANDLDEESSLAHLDALVLGRSYVTVSTGEAADDPPVITVESARTMAVNIDPATRRIAAAARVWERDETDQPSGAVLYLPGRNVYWRRLNGRWVVQSDDRFALDEVAVVPLVNRARLAHRHGVTEMRDVMALTDAACRSLTNLQAAQEMLAVPQRYVLGATQTDFQDPDGNPVPVWEAYIGRFLALGNQDARIGQLQGADLRNFTEVINHYARLVASVTGLPPHFLGLSTDNPASADAIRSSEARLVKRAERRARAFGEAWERVMRLALRVVGDDDAAARRMETVWRDPSTPTYAARADAVVKLYQAGLLPQEAAWEQMGWSPEYRRHLRSLSDTDPAVRFLELDQAAPVESSEEVPA</sequence>
<dbReference type="EMBL" id="JBHTBH010000014">
    <property type="protein sequence ID" value="MFC7330811.1"/>
    <property type="molecule type" value="Genomic_DNA"/>
</dbReference>
<organism evidence="1 2">
    <name type="scientific">Marinactinospora rubrisoli</name>
    <dbReference type="NCBI Taxonomy" id="2715399"/>
    <lineage>
        <taxon>Bacteria</taxon>
        <taxon>Bacillati</taxon>
        <taxon>Actinomycetota</taxon>
        <taxon>Actinomycetes</taxon>
        <taxon>Streptosporangiales</taxon>
        <taxon>Nocardiopsidaceae</taxon>
        <taxon>Marinactinospora</taxon>
    </lineage>
</organism>
<proteinExistence type="predicted"/>
<gene>
    <name evidence="1" type="ORF">ACFQRF_24050</name>
</gene>
<protein>
    <submittedName>
        <fullName evidence="1">Phage portal protein</fullName>
    </submittedName>
</protein>
<evidence type="ECO:0000313" key="2">
    <source>
        <dbReference type="Proteomes" id="UP001596540"/>
    </source>
</evidence>
<dbReference type="Proteomes" id="UP001596540">
    <property type="component" value="Unassembled WGS sequence"/>
</dbReference>
<name>A0ABW2KLB7_9ACTN</name>
<dbReference type="Pfam" id="PF05133">
    <property type="entry name" value="SPP1_portal"/>
    <property type="match status" value="1"/>
</dbReference>
<accession>A0ABW2KLB7</accession>
<comment type="caution">
    <text evidence="1">The sequence shown here is derived from an EMBL/GenBank/DDBJ whole genome shotgun (WGS) entry which is preliminary data.</text>
</comment>
<keyword evidence="2" id="KW-1185">Reference proteome</keyword>
<dbReference type="RefSeq" id="WP_379873453.1">
    <property type="nucleotide sequence ID" value="NZ_JBHTBH010000014.1"/>
</dbReference>